<dbReference type="SUPFAM" id="SSF49785">
    <property type="entry name" value="Galactose-binding domain-like"/>
    <property type="match status" value="1"/>
</dbReference>
<feature type="chain" id="PRO_5045972577" description="histidine kinase" evidence="7">
    <location>
        <begin position="21"/>
        <end position="822"/>
    </location>
</feature>
<keyword evidence="11" id="KW-1185">Reference proteome</keyword>
<evidence type="ECO:0000313" key="11">
    <source>
        <dbReference type="Proteomes" id="UP000094669"/>
    </source>
</evidence>
<dbReference type="SUPFAM" id="SSF52172">
    <property type="entry name" value="CheY-like"/>
    <property type="match status" value="1"/>
</dbReference>
<dbReference type="RefSeq" id="WP_020988459.1">
    <property type="nucleotide sequence ID" value="NZ_MCRM02000009.1"/>
</dbReference>
<dbReference type="Gene3D" id="3.30.565.10">
    <property type="entry name" value="Histidine kinase-like ATPase, C-terminal domain"/>
    <property type="match status" value="1"/>
</dbReference>
<dbReference type="InterPro" id="IPR004358">
    <property type="entry name" value="Sig_transdc_His_kin-like_C"/>
</dbReference>
<dbReference type="SMART" id="SM00388">
    <property type="entry name" value="HisKA"/>
    <property type="match status" value="1"/>
</dbReference>
<dbReference type="Pfam" id="PF00072">
    <property type="entry name" value="Response_reg"/>
    <property type="match status" value="1"/>
</dbReference>
<keyword evidence="4" id="KW-0902">Two-component regulatory system</keyword>
<dbReference type="Gene3D" id="3.40.50.2300">
    <property type="match status" value="1"/>
</dbReference>
<protein>
    <recommendedName>
        <fullName evidence="2">histidine kinase</fullName>
        <ecNumber evidence="2">2.7.13.3</ecNumber>
    </recommendedName>
</protein>
<dbReference type="SUPFAM" id="SSF55874">
    <property type="entry name" value="ATPase domain of HSP90 chaperone/DNA topoisomerase II/histidine kinase"/>
    <property type="match status" value="1"/>
</dbReference>
<comment type="catalytic activity">
    <reaction evidence="1">
        <text>ATP + protein L-histidine = ADP + protein N-phospho-L-histidine.</text>
        <dbReference type="EC" id="2.7.13.3"/>
    </reaction>
</comment>
<feature type="signal peptide" evidence="7">
    <location>
        <begin position="1"/>
        <end position="20"/>
    </location>
</feature>
<dbReference type="CDD" id="cd16922">
    <property type="entry name" value="HATPase_EvgS-ArcB-TorS-like"/>
    <property type="match status" value="1"/>
</dbReference>
<dbReference type="PROSITE" id="PS50110">
    <property type="entry name" value="RESPONSE_REGULATORY"/>
    <property type="match status" value="1"/>
</dbReference>
<sequence>MDKKKSYFLSILVGFLLWFANCSPPDNHGIQMKGGVLEARFWNPEQNTLSLNGEWELYPNAFLVSEKTAIQSPPILVDVPDTWNRLQENGKAIFPNGKGYGTYRLRLNLPTPHPGFVMRIPDQGTAYVLYADGKPIASMGKIGKNYESSVPFLSSTIVNLPENTRELAFEISNYRHIYGGLWYPPRIGKQEKILNEKYIDLALEIATSSSVLVLVIYQIVAYLLIRKERAPLHFAIFSVAGTLRFFLTGDRIFNSIFPEIPWEITHRLEYLSTYALASAFFSYAASLFPLDFPKWSEKAAFISLSFFAIVTIFFPVDYYGRLLIPFQSIVVIGSCIILYGCFKALVHKREGARLFLIGILTILLASTNDILASHYLLHTQYILAPALFIFIFLNSLTLAVSFSKTLEKSQIVSAELKSTNKDLNDLKILLERKVETRTKELMEAKNRAEGEAKYRYDFLATMSHEVRTPLNGLMGTANLLSETSLNAEQKEYLDIIQLSGENLLQLVNQLLDLSKIESNRFELEVMPFDPFAVLQKAAKVVKARAEEKRIFLDIRYPEHHPGIYIGDEGRIQQVLLNLLSNAIKFTGSGGKVLLGVKAAGEDSQSRILEFWVEDTGVGIASDKATDLFEPFVQADSSVFRNYGGSGLGLTISKKLVELMGGSIRVISQIGKGSKFTFLLPFPQEDGDVSEITEEKSTYLSFIPKRILLVEDREPSRTIAKKTLENMNMTVSVACNGKDALFRLTNEIYDLALIDIEMPELSGIEVVRSLKEQGGKLPILVAWTAHALPGAEAVFQSTGFDAYLHKPSLRRDWERLLKTYFPQ</sequence>
<reference evidence="10" key="1">
    <citation type="submission" date="2018-01" db="EMBL/GenBank/DDBJ databases">
        <title>Genomic characterization of Leptospira inadai serogroup Lyme isolated from captured rat in Brazil and comparative analysis with human reference strain.</title>
        <authorList>
            <person name="Moreno L.Z."/>
            <person name="Loureiro A.P."/>
            <person name="Miraglia F."/>
            <person name="Kremer F.S."/>
            <person name="Eslabao M.R."/>
            <person name="Dellagostin O.A."/>
            <person name="Lilenbaum W."/>
            <person name="Moreno A.M."/>
        </authorList>
    </citation>
    <scope>NUCLEOTIDE SEQUENCE [LARGE SCALE GENOMIC DNA]</scope>
    <source>
        <strain evidence="10">M34/99</strain>
    </source>
</reference>
<feature type="domain" description="Histidine kinase" evidence="8">
    <location>
        <begin position="461"/>
        <end position="683"/>
    </location>
</feature>
<dbReference type="InterPro" id="IPR008979">
    <property type="entry name" value="Galactose-bd-like_sf"/>
</dbReference>
<dbReference type="InterPro" id="IPR003661">
    <property type="entry name" value="HisK_dim/P_dom"/>
</dbReference>
<dbReference type="GO" id="GO:0016301">
    <property type="term" value="F:kinase activity"/>
    <property type="evidence" value="ECO:0007669"/>
    <property type="project" value="UniProtKB-KW"/>
</dbReference>
<name>A0ABX4YIJ2_9LEPT</name>
<evidence type="ECO:0000259" key="8">
    <source>
        <dbReference type="PROSITE" id="PS50109"/>
    </source>
</evidence>
<gene>
    <name evidence="10" type="ORF">BES34_010530</name>
</gene>
<evidence type="ECO:0000256" key="2">
    <source>
        <dbReference type="ARBA" id="ARBA00012438"/>
    </source>
</evidence>
<dbReference type="InterPro" id="IPR001789">
    <property type="entry name" value="Sig_transdc_resp-reg_receiver"/>
</dbReference>
<dbReference type="InterPro" id="IPR036890">
    <property type="entry name" value="HATPase_C_sf"/>
</dbReference>
<keyword evidence="10" id="KW-0418">Kinase</keyword>
<evidence type="ECO:0000259" key="9">
    <source>
        <dbReference type="PROSITE" id="PS50110"/>
    </source>
</evidence>
<feature type="transmembrane region" description="Helical" evidence="6">
    <location>
        <begin position="354"/>
        <end position="376"/>
    </location>
</feature>
<keyword evidence="6" id="KW-0812">Transmembrane</keyword>
<accession>A0ABX4YIJ2</accession>
<dbReference type="CDD" id="cd00082">
    <property type="entry name" value="HisKA"/>
    <property type="match status" value="1"/>
</dbReference>
<organism evidence="10 11">
    <name type="scientific">Leptospira inadai serovar Lyme</name>
    <dbReference type="NCBI Taxonomy" id="293084"/>
    <lineage>
        <taxon>Bacteria</taxon>
        <taxon>Pseudomonadati</taxon>
        <taxon>Spirochaetota</taxon>
        <taxon>Spirochaetia</taxon>
        <taxon>Leptospirales</taxon>
        <taxon>Leptospiraceae</taxon>
        <taxon>Leptospira</taxon>
    </lineage>
</organism>
<keyword evidence="7" id="KW-0732">Signal</keyword>
<dbReference type="Pfam" id="PF00512">
    <property type="entry name" value="HisKA"/>
    <property type="match status" value="1"/>
</dbReference>
<keyword evidence="6" id="KW-0472">Membrane</keyword>
<dbReference type="SUPFAM" id="SSF47384">
    <property type="entry name" value="Homodimeric domain of signal transducing histidine kinase"/>
    <property type="match status" value="1"/>
</dbReference>
<keyword evidence="10" id="KW-0808">Transferase</keyword>
<dbReference type="InterPro" id="IPR036097">
    <property type="entry name" value="HisK_dim/P_sf"/>
</dbReference>
<feature type="transmembrane region" description="Helical" evidence="6">
    <location>
        <begin position="273"/>
        <end position="292"/>
    </location>
</feature>
<feature type="modified residue" description="4-aspartylphosphate" evidence="5">
    <location>
        <position position="754"/>
    </location>
</feature>
<dbReference type="InterPro" id="IPR011623">
    <property type="entry name" value="7TMR_DISM_rcpt_extracell_dom1"/>
</dbReference>
<evidence type="ECO:0000256" key="1">
    <source>
        <dbReference type="ARBA" id="ARBA00000085"/>
    </source>
</evidence>
<dbReference type="EMBL" id="MCRM02000009">
    <property type="protein sequence ID" value="PNV74999.1"/>
    <property type="molecule type" value="Genomic_DNA"/>
</dbReference>
<dbReference type="CDD" id="cd17546">
    <property type="entry name" value="REC_hyHK_CKI1_RcsC-like"/>
    <property type="match status" value="1"/>
</dbReference>
<dbReference type="PROSITE" id="PS50109">
    <property type="entry name" value="HIS_KIN"/>
    <property type="match status" value="1"/>
</dbReference>
<comment type="caution">
    <text evidence="10">The sequence shown here is derived from an EMBL/GenBank/DDBJ whole genome shotgun (WGS) entry which is preliminary data.</text>
</comment>
<feature type="transmembrane region" description="Helical" evidence="6">
    <location>
        <begin position="322"/>
        <end position="342"/>
    </location>
</feature>
<dbReference type="Proteomes" id="UP000094669">
    <property type="component" value="Unassembled WGS sequence"/>
</dbReference>
<dbReference type="PANTHER" id="PTHR45339">
    <property type="entry name" value="HYBRID SIGNAL TRANSDUCTION HISTIDINE KINASE J"/>
    <property type="match status" value="1"/>
</dbReference>
<keyword evidence="3 5" id="KW-0597">Phosphoprotein</keyword>
<dbReference type="InterPro" id="IPR003594">
    <property type="entry name" value="HATPase_dom"/>
</dbReference>
<evidence type="ECO:0000256" key="6">
    <source>
        <dbReference type="SAM" id="Phobius"/>
    </source>
</evidence>
<feature type="transmembrane region" description="Helical" evidence="6">
    <location>
        <begin position="299"/>
        <end position="316"/>
    </location>
</feature>
<dbReference type="PRINTS" id="PR00344">
    <property type="entry name" value="BCTRLSENSOR"/>
</dbReference>
<dbReference type="Pfam" id="PF07695">
    <property type="entry name" value="7TMR-DISM_7TM"/>
    <property type="match status" value="1"/>
</dbReference>
<evidence type="ECO:0000256" key="7">
    <source>
        <dbReference type="SAM" id="SignalP"/>
    </source>
</evidence>
<feature type="domain" description="Response regulatory" evidence="9">
    <location>
        <begin position="705"/>
        <end position="820"/>
    </location>
</feature>
<feature type="transmembrane region" description="Helical" evidence="6">
    <location>
        <begin position="232"/>
        <end position="253"/>
    </location>
</feature>
<dbReference type="InterPro" id="IPR011006">
    <property type="entry name" value="CheY-like_superfamily"/>
</dbReference>
<dbReference type="EC" id="2.7.13.3" evidence="2"/>
<evidence type="ECO:0000256" key="4">
    <source>
        <dbReference type="ARBA" id="ARBA00023012"/>
    </source>
</evidence>
<dbReference type="Pfam" id="PF02518">
    <property type="entry name" value="HATPase_c"/>
    <property type="match status" value="1"/>
</dbReference>
<dbReference type="SMART" id="SM00387">
    <property type="entry name" value="HATPase_c"/>
    <property type="match status" value="1"/>
</dbReference>
<dbReference type="PANTHER" id="PTHR45339:SF1">
    <property type="entry name" value="HYBRID SIGNAL TRANSDUCTION HISTIDINE KINASE J"/>
    <property type="match status" value="1"/>
</dbReference>
<evidence type="ECO:0000256" key="3">
    <source>
        <dbReference type="ARBA" id="ARBA00022553"/>
    </source>
</evidence>
<feature type="transmembrane region" description="Helical" evidence="6">
    <location>
        <begin position="205"/>
        <end position="225"/>
    </location>
</feature>
<evidence type="ECO:0000313" key="10">
    <source>
        <dbReference type="EMBL" id="PNV74999.1"/>
    </source>
</evidence>
<proteinExistence type="predicted"/>
<evidence type="ECO:0000256" key="5">
    <source>
        <dbReference type="PROSITE-ProRule" id="PRU00169"/>
    </source>
</evidence>
<feature type="transmembrane region" description="Helical" evidence="6">
    <location>
        <begin position="382"/>
        <end position="402"/>
    </location>
</feature>
<dbReference type="SMART" id="SM00448">
    <property type="entry name" value="REC"/>
    <property type="match status" value="1"/>
</dbReference>
<keyword evidence="6" id="KW-1133">Transmembrane helix</keyword>
<dbReference type="Gene3D" id="1.10.287.130">
    <property type="match status" value="1"/>
</dbReference>
<dbReference type="InterPro" id="IPR005467">
    <property type="entry name" value="His_kinase_dom"/>
</dbReference>